<gene>
    <name evidence="2" type="primary">pabB</name>
    <name evidence="2" type="ORF">QMY55_18875</name>
</gene>
<evidence type="ECO:0000313" key="2">
    <source>
        <dbReference type="EMBL" id="WHS64535.1"/>
    </source>
</evidence>
<reference evidence="2 3" key="1">
    <citation type="submission" date="2023-05" db="EMBL/GenBank/DDBJ databases">
        <authorList>
            <person name="Yin Y."/>
            <person name="Lu Z."/>
        </authorList>
    </citation>
    <scope>NUCLEOTIDE SEQUENCE [LARGE SCALE GENOMIC DNA]</scope>
    <source>
        <strain evidence="2 3">ZM22</strain>
    </source>
</reference>
<dbReference type="PRINTS" id="PR00095">
    <property type="entry name" value="ANTSNTHASEI"/>
</dbReference>
<dbReference type="Pfam" id="PF00425">
    <property type="entry name" value="Chorismate_bind"/>
    <property type="match status" value="1"/>
</dbReference>
<dbReference type="InterPro" id="IPR015890">
    <property type="entry name" value="Chorismate_C"/>
</dbReference>
<dbReference type="EMBL" id="CP125947">
    <property type="protein sequence ID" value="WHS64535.1"/>
    <property type="molecule type" value="Genomic_DNA"/>
</dbReference>
<dbReference type="Gene3D" id="3.60.120.10">
    <property type="entry name" value="Anthranilate synthase"/>
    <property type="match status" value="1"/>
</dbReference>
<sequence length="398" mass="43123">MKTILDFSNPHQPESARLRQVFGQPLQSWAAHSPDEVAAVLEAVQQAAEQGLWCVGWLAYEAASAFDPAYADAVHPPQPGQPLAWFGAHQAPSASALVQENMAPVLTAPDVQWHSPLQREQFETGVARIHDAIAAGECYQINYTAALQAVVGDAVQASESALAQAWFARLQQAQPGGYAALIDSGDMQVMSVSPELFFDWDGTQILTRPMKGTAARGATPEADAEAAQELRSSAKERAENVMIVDLLRNDLSRIAEPHSVRVPRLFQLQALPAVWQMTSDVVARTREGLRLVDVFAALFPCGSITGAPKRQAMRLIRELEPQPRGVYCGALGVVRPGLVPGRIHATFNVPIRTVVQHEGRLSCGIGSGITSSATAQGEWMEWQHKQVFARSLTRGESA</sequence>
<keyword evidence="2" id="KW-0032">Aminotransferase</keyword>
<protein>
    <submittedName>
        <fullName evidence="2">Aminodeoxychorismate synthase component I</fullName>
        <ecNumber evidence="2">2.6.1.85</ecNumber>
    </submittedName>
</protein>
<feature type="domain" description="Chorismate-utilising enzyme C-terminal" evidence="1">
    <location>
        <begin position="119"/>
        <end position="385"/>
    </location>
</feature>
<organism evidence="2 3">
    <name type="scientific">Comamonas resistens</name>
    <dbReference type="NCBI Taxonomy" id="3046670"/>
    <lineage>
        <taxon>Bacteria</taxon>
        <taxon>Pseudomonadati</taxon>
        <taxon>Pseudomonadota</taxon>
        <taxon>Betaproteobacteria</taxon>
        <taxon>Burkholderiales</taxon>
        <taxon>Comamonadaceae</taxon>
        <taxon>Comamonas</taxon>
    </lineage>
</organism>
<name>A0ABY8SQ74_9BURK</name>
<dbReference type="PANTHER" id="PTHR11236">
    <property type="entry name" value="AMINOBENZOATE/ANTHRANILATE SYNTHASE"/>
    <property type="match status" value="1"/>
</dbReference>
<dbReference type="InterPro" id="IPR005801">
    <property type="entry name" value="ADC_synthase"/>
</dbReference>
<dbReference type="PANTHER" id="PTHR11236:SF50">
    <property type="entry name" value="AMINODEOXYCHORISMATE SYNTHASE COMPONENT 1"/>
    <property type="match status" value="1"/>
</dbReference>
<accession>A0ABY8SQ74</accession>
<dbReference type="InterPro" id="IPR005802">
    <property type="entry name" value="ADC_synth_comp_1"/>
</dbReference>
<dbReference type="InterPro" id="IPR019999">
    <property type="entry name" value="Anth_synth_I-like"/>
</dbReference>
<keyword evidence="2" id="KW-0808">Transferase</keyword>
<dbReference type="SUPFAM" id="SSF56322">
    <property type="entry name" value="ADC synthase"/>
    <property type="match status" value="1"/>
</dbReference>
<dbReference type="Proteomes" id="UP001240697">
    <property type="component" value="Chromosome"/>
</dbReference>
<dbReference type="EC" id="2.6.1.85" evidence="2"/>
<evidence type="ECO:0000259" key="1">
    <source>
        <dbReference type="Pfam" id="PF00425"/>
    </source>
</evidence>
<dbReference type="NCBIfam" id="TIGR00553">
    <property type="entry name" value="pabB"/>
    <property type="match status" value="1"/>
</dbReference>
<evidence type="ECO:0000313" key="3">
    <source>
        <dbReference type="Proteomes" id="UP001240697"/>
    </source>
</evidence>
<dbReference type="GO" id="GO:0046820">
    <property type="term" value="F:4-amino-4-deoxychorismate synthase activity"/>
    <property type="evidence" value="ECO:0007669"/>
    <property type="project" value="UniProtKB-EC"/>
</dbReference>
<proteinExistence type="predicted"/>
<keyword evidence="3" id="KW-1185">Reference proteome</keyword>
<dbReference type="RefSeq" id="WP_283485676.1">
    <property type="nucleotide sequence ID" value="NZ_CP125947.1"/>
</dbReference>